<dbReference type="STRING" id="1577791.Mpt1_c12520"/>
<dbReference type="GO" id="GO:0030688">
    <property type="term" value="C:preribosome, small subunit precursor"/>
    <property type="evidence" value="ECO:0007669"/>
    <property type="project" value="TreeGrafter"/>
</dbReference>
<dbReference type="GeneID" id="24818913"/>
<dbReference type="KEGG" id="mear:Mpt1_c12520"/>
<dbReference type="SUPFAM" id="SSF88723">
    <property type="entry name" value="PIN domain-like"/>
    <property type="match status" value="1"/>
</dbReference>
<dbReference type="GO" id="GO:0046872">
    <property type="term" value="F:metal ion binding"/>
    <property type="evidence" value="ECO:0007669"/>
    <property type="project" value="UniProtKB-KW"/>
</dbReference>
<dbReference type="OrthoDB" id="27944at2157"/>
<keyword evidence="1" id="KW-0540">Nuclease</keyword>
<sequence>MLILDSSALFSMEGLPDEDFLCPPGVIDELAKYNDKRLDLWGDLLRVSDCTKASIDKVTEAARKSGDLGKLSPVDITVLALAVDTGGTILTDDYSIQNVSRIMGIPFRPVGMSGIKKVEKWNYQCIGCGKWFKEKQDECPICGSGMKACRKR</sequence>
<keyword evidence="2" id="KW-0479">Metal-binding</keyword>
<reference evidence="5 6" key="1">
    <citation type="journal article" date="2014" name="Appl. Environ. Microbiol.">
        <title>Comparative Genome Analysis of 'Candidatus Methanoplasma termitum' Indicates a New Mode of Energy Metabolism in the Seventh Order of Methanogens.</title>
        <authorList>
            <person name="Lang K."/>
            <person name="Schuldes J."/>
            <person name="Klingl A."/>
            <person name="Poehlein A."/>
            <person name="Daniel R."/>
            <person name="Brune A."/>
        </authorList>
    </citation>
    <scope>NUCLEOTIDE SEQUENCE [LARGE SCALE GENOMIC DNA]</scope>
    <source>
        <strain evidence="6">Mpt1</strain>
    </source>
</reference>
<evidence type="ECO:0000259" key="4">
    <source>
        <dbReference type="Pfam" id="PF17146"/>
    </source>
</evidence>
<dbReference type="GO" id="GO:0016787">
    <property type="term" value="F:hydrolase activity"/>
    <property type="evidence" value="ECO:0007669"/>
    <property type="project" value="UniProtKB-KW"/>
</dbReference>
<evidence type="ECO:0000313" key="5">
    <source>
        <dbReference type="EMBL" id="AIZ57114.1"/>
    </source>
</evidence>
<dbReference type="RefSeq" id="WP_048113160.1">
    <property type="nucleotide sequence ID" value="NZ_CP010070.1"/>
</dbReference>
<accession>A0A0A7LDJ1</accession>
<dbReference type="AlphaFoldDB" id="A0A0A7LDJ1"/>
<dbReference type="GO" id="GO:0030490">
    <property type="term" value="P:maturation of SSU-rRNA"/>
    <property type="evidence" value="ECO:0007669"/>
    <property type="project" value="TreeGrafter"/>
</dbReference>
<evidence type="ECO:0000256" key="2">
    <source>
        <dbReference type="ARBA" id="ARBA00022723"/>
    </source>
</evidence>
<dbReference type="EMBL" id="CP010070">
    <property type="protein sequence ID" value="AIZ57114.1"/>
    <property type="molecule type" value="Genomic_DNA"/>
</dbReference>
<evidence type="ECO:0000313" key="6">
    <source>
        <dbReference type="Proteomes" id="UP000030787"/>
    </source>
</evidence>
<dbReference type="HOGENOM" id="CLU_109674_1_0_2"/>
<protein>
    <submittedName>
        <fullName evidence="5">Nob1 protein</fullName>
        <ecNumber evidence="5">3.1.-.-</ecNumber>
    </submittedName>
</protein>
<keyword evidence="6" id="KW-1185">Reference proteome</keyword>
<evidence type="ECO:0000256" key="3">
    <source>
        <dbReference type="ARBA" id="ARBA00022801"/>
    </source>
</evidence>
<dbReference type="GO" id="GO:0004521">
    <property type="term" value="F:RNA endonuclease activity"/>
    <property type="evidence" value="ECO:0007669"/>
    <property type="project" value="TreeGrafter"/>
</dbReference>
<dbReference type="InterPro" id="IPR039907">
    <property type="entry name" value="NOB1"/>
</dbReference>
<keyword evidence="3 5" id="KW-0378">Hydrolase</keyword>
<dbReference type="CDD" id="cd09876">
    <property type="entry name" value="PIN_Nob1-like"/>
    <property type="match status" value="1"/>
</dbReference>
<dbReference type="Gene3D" id="2.20.28.10">
    <property type="match status" value="1"/>
</dbReference>
<dbReference type="EC" id="3.1.-.-" evidence="5"/>
<dbReference type="Gene3D" id="3.40.50.1010">
    <property type="entry name" value="5'-nuclease"/>
    <property type="match status" value="1"/>
</dbReference>
<feature type="domain" description="Ribonuclease PIN" evidence="4">
    <location>
        <begin position="2"/>
        <end position="83"/>
    </location>
</feature>
<organism evidence="5 6">
    <name type="scientific">Candidatus Methanoplasma termitum</name>
    <dbReference type="NCBI Taxonomy" id="1577791"/>
    <lineage>
        <taxon>Archaea</taxon>
        <taxon>Methanobacteriati</taxon>
        <taxon>Thermoplasmatota</taxon>
        <taxon>Thermoplasmata</taxon>
        <taxon>Methanomassiliicoccales</taxon>
        <taxon>Methanomassiliicoccaceae</taxon>
        <taxon>Candidatus Methanoplasma</taxon>
    </lineage>
</organism>
<evidence type="ECO:0000256" key="1">
    <source>
        <dbReference type="ARBA" id="ARBA00022722"/>
    </source>
</evidence>
<dbReference type="Proteomes" id="UP000030787">
    <property type="component" value="Chromosome"/>
</dbReference>
<gene>
    <name evidence="5" type="primary">nob1</name>
    <name evidence="5" type="ORF">Mpt1_c12520</name>
</gene>
<dbReference type="InterPro" id="IPR033411">
    <property type="entry name" value="Ribonuclease_PIN"/>
</dbReference>
<name>A0A0A7LDJ1_9ARCH</name>
<dbReference type="InterPro" id="IPR029060">
    <property type="entry name" value="PIN-like_dom_sf"/>
</dbReference>
<dbReference type="PANTHER" id="PTHR12814:SF2">
    <property type="entry name" value="RNA-BINDING PROTEIN NOB1"/>
    <property type="match status" value="1"/>
</dbReference>
<proteinExistence type="predicted"/>
<dbReference type="PANTHER" id="PTHR12814">
    <property type="entry name" value="RNA-BINDING PROTEIN NOB1"/>
    <property type="match status" value="1"/>
</dbReference>
<dbReference type="Pfam" id="PF17146">
    <property type="entry name" value="PIN_6"/>
    <property type="match status" value="1"/>
</dbReference>